<dbReference type="Proteomes" id="UP000190102">
    <property type="component" value="Unassembled WGS sequence"/>
</dbReference>
<evidence type="ECO:0000313" key="3">
    <source>
        <dbReference type="Proteomes" id="UP000190102"/>
    </source>
</evidence>
<name>A0A1T4L8J0_9BACT</name>
<gene>
    <name evidence="2" type="ORF">SAMN02745119_00831</name>
</gene>
<dbReference type="InterPro" id="IPR007466">
    <property type="entry name" value="Peptidyl-Arg-deiminase_porph"/>
</dbReference>
<keyword evidence="1" id="KW-0378">Hydrolase</keyword>
<dbReference type="STRING" id="115783.SAMN02745119_00831"/>
<sequence length="340" mass="37600">MKIRLPAEWEPQDGVLLAWPHPDTDWADRLPEVCNTYTELIRQIVRFEKVLLVAPDPEAVLKHLSEAGVDLTRITICPIATNDTWTRDFGPITVEVNDQPTLLDFGFNGWGLKFAANLDNQVTQQLKQQGTLLPRANIIGLVFEGGSIESNGCGTVMTTSQCLLSPNRNPQLTRQELEGAMQSLFGAQQVLWLEHGHLEGDDTDAHIDTLARLCPNDTIVYVACDNPADSHYDALQKMEQELKQLTTPAGSPYRLLALPWPEAKYDTDGNRLPASYANYLVINDAVLVPTYRDPVDNGALAMIALAFPGREIIGIDCLPLIEQHGSLHCVTMQLPQGVLT</sequence>
<dbReference type="EMBL" id="FUWR01000002">
    <property type="protein sequence ID" value="SJZ51075.1"/>
    <property type="molecule type" value="Genomic_DNA"/>
</dbReference>
<dbReference type="PANTHER" id="PTHR31377">
    <property type="entry name" value="AGMATINE DEIMINASE-RELATED"/>
    <property type="match status" value="1"/>
</dbReference>
<dbReference type="SUPFAM" id="SSF55909">
    <property type="entry name" value="Pentein"/>
    <property type="match status" value="1"/>
</dbReference>
<evidence type="ECO:0000313" key="2">
    <source>
        <dbReference type="EMBL" id="SJZ51075.1"/>
    </source>
</evidence>
<dbReference type="GO" id="GO:0009446">
    <property type="term" value="P:putrescine biosynthetic process"/>
    <property type="evidence" value="ECO:0007669"/>
    <property type="project" value="InterPro"/>
</dbReference>
<dbReference type="Pfam" id="PF04371">
    <property type="entry name" value="PAD_porph"/>
    <property type="match status" value="1"/>
</dbReference>
<dbReference type="AlphaFoldDB" id="A0A1T4L8J0"/>
<reference evidence="3" key="1">
    <citation type="submission" date="2017-02" db="EMBL/GenBank/DDBJ databases">
        <authorList>
            <person name="Varghese N."/>
            <person name="Submissions S."/>
        </authorList>
    </citation>
    <scope>NUCLEOTIDE SEQUENCE [LARGE SCALE GENOMIC DNA]</scope>
    <source>
        <strain evidence="3">ATCC BAA-34</strain>
    </source>
</reference>
<dbReference type="GO" id="GO:0047632">
    <property type="term" value="F:agmatine deiminase activity"/>
    <property type="evidence" value="ECO:0007669"/>
    <property type="project" value="TreeGrafter"/>
</dbReference>
<dbReference type="GO" id="GO:0004668">
    <property type="term" value="F:protein-arginine deiminase activity"/>
    <property type="evidence" value="ECO:0007669"/>
    <property type="project" value="InterPro"/>
</dbReference>
<proteinExistence type="predicted"/>
<organism evidence="2 3">
    <name type="scientific">Trichlorobacter thiogenes</name>
    <dbReference type="NCBI Taxonomy" id="115783"/>
    <lineage>
        <taxon>Bacteria</taxon>
        <taxon>Pseudomonadati</taxon>
        <taxon>Thermodesulfobacteriota</taxon>
        <taxon>Desulfuromonadia</taxon>
        <taxon>Geobacterales</taxon>
        <taxon>Geobacteraceae</taxon>
        <taxon>Trichlorobacter</taxon>
    </lineage>
</organism>
<dbReference type="PANTHER" id="PTHR31377:SF0">
    <property type="entry name" value="AGMATINE DEIMINASE-RELATED"/>
    <property type="match status" value="1"/>
</dbReference>
<dbReference type="OrthoDB" id="9808013at2"/>
<protein>
    <submittedName>
        <fullName evidence="2">Agmatine deiminase</fullName>
    </submittedName>
</protein>
<dbReference type="Gene3D" id="3.75.10.10">
    <property type="entry name" value="L-arginine/glycine Amidinotransferase, Chain A"/>
    <property type="match status" value="1"/>
</dbReference>
<keyword evidence="3" id="KW-1185">Reference proteome</keyword>
<accession>A0A1T4L8J0</accession>
<dbReference type="RefSeq" id="WP_078789118.1">
    <property type="nucleotide sequence ID" value="NZ_FUWR01000002.1"/>
</dbReference>
<evidence type="ECO:0000256" key="1">
    <source>
        <dbReference type="ARBA" id="ARBA00022801"/>
    </source>
</evidence>